<feature type="transmembrane region" description="Helical" evidence="7">
    <location>
        <begin position="134"/>
        <end position="154"/>
    </location>
</feature>
<protein>
    <submittedName>
        <fullName evidence="9">Choline dehydrogenase</fullName>
    </submittedName>
</protein>
<evidence type="ECO:0000256" key="4">
    <source>
        <dbReference type="ARBA" id="ARBA00022989"/>
    </source>
</evidence>
<evidence type="ECO:0000256" key="8">
    <source>
        <dbReference type="SAM" id="SignalP"/>
    </source>
</evidence>
<keyword evidence="4 7" id="KW-1133">Transmembrane helix</keyword>
<keyword evidence="5 7" id="KW-0472">Membrane</keyword>
<keyword evidence="3 8" id="KW-0732">Signal</keyword>
<dbReference type="AlphaFoldDB" id="A0A1D1Y6U7"/>
<feature type="transmembrane region" description="Helical" evidence="7">
    <location>
        <begin position="51"/>
        <end position="72"/>
    </location>
</feature>
<feature type="chain" id="PRO_5008899974" evidence="8">
    <location>
        <begin position="25"/>
        <end position="176"/>
    </location>
</feature>
<proteinExistence type="inferred from homology"/>
<organism evidence="9">
    <name type="scientific">Anthurium amnicola</name>
    <dbReference type="NCBI Taxonomy" id="1678845"/>
    <lineage>
        <taxon>Eukaryota</taxon>
        <taxon>Viridiplantae</taxon>
        <taxon>Streptophyta</taxon>
        <taxon>Embryophyta</taxon>
        <taxon>Tracheophyta</taxon>
        <taxon>Spermatophyta</taxon>
        <taxon>Magnoliopsida</taxon>
        <taxon>Liliopsida</taxon>
        <taxon>Araceae</taxon>
        <taxon>Pothoideae</taxon>
        <taxon>Potheae</taxon>
        <taxon>Anthurium</taxon>
    </lineage>
</organism>
<evidence type="ECO:0000256" key="6">
    <source>
        <dbReference type="ARBA" id="ARBA00029467"/>
    </source>
</evidence>
<evidence type="ECO:0000256" key="7">
    <source>
        <dbReference type="SAM" id="Phobius"/>
    </source>
</evidence>
<dbReference type="InterPro" id="IPR009606">
    <property type="entry name" value="DEAL/Modifying_wall_lignin1/2"/>
</dbReference>
<accession>A0A1D1Y6U7</accession>
<evidence type="ECO:0000313" key="9">
    <source>
        <dbReference type="EMBL" id="JAT50362.1"/>
    </source>
</evidence>
<evidence type="ECO:0000256" key="1">
    <source>
        <dbReference type="ARBA" id="ARBA00004127"/>
    </source>
</evidence>
<keyword evidence="2 7" id="KW-0812">Transmembrane</keyword>
<feature type="transmembrane region" description="Helical" evidence="7">
    <location>
        <begin position="93"/>
        <end position="114"/>
    </location>
</feature>
<dbReference type="GO" id="GO:0012505">
    <property type="term" value="C:endomembrane system"/>
    <property type="evidence" value="ECO:0007669"/>
    <property type="project" value="UniProtKB-SubCell"/>
</dbReference>
<evidence type="ECO:0000256" key="2">
    <source>
        <dbReference type="ARBA" id="ARBA00022692"/>
    </source>
</evidence>
<comment type="subcellular location">
    <subcellularLocation>
        <location evidence="1">Endomembrane system</location>
        <topology evidence="1">Multi-pass membrane protein</topology>
    </subcellularLocation>
</comment>
<dbReference type="EMBL" id="GDJX01017574">
    <property type="protein sequence ID" value="JAT50362.1"/>
    <property type="molecule type" value="Transcribed_RNA"/>
</dbReference>
<comment type="similarity">
    <text evidence="6">Belongs to the DESIGUAL family.</text>
</comment>
<dbReference type="Pfam" id="PF06749">
    <property type="entry name" value="DUF1218"/>
    <property type="match status" value="1"/>
</dbReference>
<dbReference type="PANTHER" id="PTHR31769">
    <property type="entry name" value="OS07G0462200 PROTEIN-RELATED"/>
    <property type="match status" value="1"/>
</dbReference>
<evidence type="ECO:0000256" key="5">
    <source>
        <dbReference type="ARBA" id="ARBA00023136"/>
    </source>
</evidence>
<sequence length="176" mass="18988">MARLEGALVCLLIVIVDMVAGILGIEAQVSQNKSKHLRVLIFECKEPSHQAYKLGLAAAILLGFAHVVANLLGGCKCICSKEELDRSSPNRQFAAATLIISWLIVIVGFSMLLIGAMSNSKSRASCGLAHHNFLSIGGILCFIHGLFCAAYYVSASAVQWEEEKTKTQREPAGQRT</sequence>
<feature type="signal peptide" evidence="8">
    <location>
        <begin position="1"/>
        <end position="24"/>
    </location>
</feature>
<evidence type="ECO:0000256" key="3">
    <source>
        <dbReference type="ARBA" id="ARBA00022729"/>
    </source>
</evidence>
<gene>
    <name evidence="9" type="primary">betA_4</name>
    <name evidence="9" type="ORF">g.4156</name>
</gene>
<dbReference type="InterPro" id="IPR052222">
    <property type="entry name" value="DESIGUAL"/>
</dbReference>
<name>A0A1D1Y6U7_9ARAE</name>
<reference evidence="9" key="1">
    <citation type="submission" date="2015-07" db="EMBL/GenBank/DDBJ databases">
        <title>Transcriptome Assembly of Anthurium amnicola.</title>
        <authorList>
            <person name="Suzuki J."/>
        </authorList>
    </citation>
    <scope>NUCLEOTIDE SEQUENCE</scope>
</reference>